<dbReference type="AlphaFoldDB" id="A0A2B4S818"/>
<dbReference type="GO" id="GO:0051010">
    <property type="term" value="F:microtubule plus-end binding"/>
    <property type="evidence" value="ECO:0007669"/>
    <property type="project" value="TreeGrafter"/>
</dbReference>
<dbReference type="Gene3D" id="2.30.30.190">
    <property type="entry name" value="CAP Gly-rich-like domain"/>
    <property type="match status" value="1"/>
</dbReference>
<dbReference type="PANTHER" id="PTHR18916">
    <property type="entry name" value="DYNACTIN 1-RELATED MICROTUBULE-BINDING"/>
    <property type="match status" value="1"/>
</dbReference>
<evidence type="ECO:0000313" key="3">
    <source>
        <dbReference type="Proteomes" id="UP000225706"/>
    </source>
</evidence>
<sequence length="217" mass="24865">MVFFHNINPGARVQVRWRGKIETGTIRYAGSLMAKDGEWVGIELDKRVGNTSGLYKGIQYFQCRDGHGIFTHARNIRFIPSQRRLHDTFKVVSRTSSVDETLFSKTEVTPVKSYSDPEVITTKYLDRVKTMIQGEFPWPEAKTRFNKSHLVGAHIPSATRGRGHSAAYFKPEEDFSFNKHFISPSSIPNIHIPRPILKRMLRSEYFGTTIPRYSSLS</sequence>
<dbReference type="PROSITE" id="PS50245">
    <property type="entry name" value="CAP_GLY_2"/>
    <property type="match status" value="1"/>
</dbReference>
<evidence type="ECO:0000313" key="2">
    <source>
        <dbReference type="EMBL" id="PFX26804.1"/>
    </source>
</evidence>
<dbReference type="GO" id="GO:0005938">
    <property type="term" value="C:cell cortex"/>
    <property type="evidence" value="ECO:0007669"/>
    <property type="project" value="TreeGrafter"/>
</dbReference>
<dbReference type="SMART" id="SM01052">
    <property type="entry name" value="CAP_GLY"/>
    <property type="match status" value="1"/>
</dbReference>
<gene>
    <name evidence="2" type="primary">CEP350</name>
    <name evidence="2" type="ORF">AWC38_SpisGene8475</name>
</gene>
<dbReference type="GO" id="GO:0035371">
    <property type="term" value="C:microtubule plus-end"/>
    <property type="evidence" value="ECO:0007669"/>
    <property type="project" value="TreeGrafter"/>
</dbReference>
<dbReference type="Proteomes" id="UP000225706">
    <property type="component" value="Unassembled WGS sequence"/>
</dbReference>
<proteinExistence type="predicted"/>
<protein>
    <submittedName>
        <fullName evidence="2">Centrosome-associated protein 350</fullName>
    </submittedName>
</protein>
<dbReference type="GO" id="GO:0005634">
    <property type="term" value="C:nucleus"/>
    <property type="evidence" value="ECO:0007669"/>
    <property type="project" value="TreeGrafter"/>
</dbReference>
<feature type="domain" description="CAP-Gly" evidence="1">
    <location>
        <begin position="30"/>
        <end position="72"/>
    </location>
</feature>
<dbReference type="GO" id="GO:0031122">
    <property type="term" value="P:cytoplasmic microtubule organization"/>
    <property type="evidence" value="ECO:0007669"/>
    <property type="project" value="TreeGrafter"/>
</dbReference>
<dbReference type="PANTHER" id="PTHR18916:SF90">
    <property type="entry name" value="CAP-GLY DOMAIN-CONTAINING PROTEIN"/>
    <property type="match status" value="1"/>
</dbReference>
<keyword evidence="3" id="KW-1185">Reference proteome</keyword>
<organism evidence="2 3">
    <name type="scientific">Stylophora pistillata</name>
    <name type="common">Smooth cauliflower coral</name>
    <dbReference type="NCBI Taxonomy" id="50429"/>
    <lineage>
        <taxon>Eukaryota</taxon>
        <taxon>Metazoa</taxon>
        <taxon>Cnidaria</taxon>
        <taxon>Anthozoa</taxon>
        <taxon>Hexacorallia</taxon>
        <taxon>Scleractinia</taxon>
        <taxon>Astrocoeniina</taxon>
        <taxon>Pocilloporidae</taxon>
        <taxon>Stylophora</taxon>
    </lineage>
</organism>
<dbReference type="InterPro" id="IPR000938">
    <property type="entry name" value="CAP-Gly_domain"/>
</dbReference>
<dbReference type="STRING" id="50429.A0A2B4S818"/>
<dbReference type="EMBL" id="LSMT01000117">
    <property type="protein sequence ID" value="PFX26804.1"/>
    <property type="molecule type" value="Genomic_DNA"/>
</dbReference>
<evidence type="ECO:0000259" key="1">
    <source>
        <dbReference type="PROSITE" id="PS50245"/>
    </source>
</evidence>
<accession>A0A2B4S818</accession>
<name>A0A2B4S818_STYPI</name>
<comment type="caution">
    <text evidence="2">The sequence shown here is derived from an EMBL/GenBank/DDBJ whole genome shotgun (WGS) entry which is preliminary data.</text>
</comment>
<reference evidence="3" key="1">
    <citation type="journal article" date="2017" name="bioRxiv">
        <title>Comparative analysis of the genomes of Stylophora pistillata and Acropora digitifera provides evidence for extensive differences between species of corals.</title>
        <authorList>
            <person name="Voolstra C.R."/>
            <person name="Li Y."/>
            <person name="Liew Y.J."/>
            <person name="Baumgarten S."/>
            <person name="Zoccola D."/>
            <person name="Flot J.-F."/>
            <person name="Tambutte S."/>
            <person name="Allemand D."/>
            <person name="Aranda M."/>
        </authorList>
    </citation>
    <scope>NUCLEOTIDE SEQUENCE [LARGE SCALE GENOMIC DNA]</scope>
</reference>
<dbReference type="SUPFAM" id="SSF74924">
    <property type="entry name" value="Cap-Gly domain"/>
    <property type="match status" value="1"/>
</dbReference>
<dbReference type="OrthoDB" id="2130750at2759"/>
<dbReference type="InterPro" id="IPR036859">
    <property type="entry name" value="CAP-Gly_dom_sf"/>
</dbReference>
<dbReference type="Pfam" id="PF01302">
    <property type="entry name" value="CAP_GLY"/>
    <property type="match status" value="1"/>
</dbReference>